<dbReference type="NCBIfam" id="TIGR00715">
    <property type="entry name" value="precor6x_red"/>
    <property type="match status" value="1"/>
</dbReference>
<comment type="pathway">
    <text evidence="1">Cofactor biosynthesis; adenosylcobalamin biosynthesis.</text>
</comment>
<dbReference type="PATRIC" id="fig|1097667.3.peg.1668"/>
<dbReference type="PANTHER" id="PTHR36925:SF1">
    <property type="entry name" value="COBALT-PRECORRIN-6A REDUCTASE"/>
    <property type="match status" value="1"/>
</dbReference>
<evidence type="ECO:0000256" key="2">
    <source>
        <dbReference type="ARBA" id="ARBA00022573"/>
    </source>
</evidence>
<sequence>MGERSDPSGAATVLILGGTGEGRALAELLAPRPGLRVISSLAGRVEQPASLAGEVRRGGFGGAAALARWLVEERVTVLVDATHPFAARISHAAADACDQVGVPLVALRRPGWTAGPGDDWRWADDLAAAAEAVAAVGRRALLTVGRGDLAAFAGVRDVWFLVRSIEPPVGPRPPEHALLLARGPFALADELALLDEHQIDVVVTKDSGGAATRAKLDAARQRQIPVVIVRRPPLPGGDAIAIVDDAVAAAAAVAALVSAGPGTSGAR</sequence>
<dbReference type="InterPro" id="IPR003723">
    <property type="entry name" value="Precorrin-6x_reduct"/>
</dbReference>
<evidence type="ECO:0000313" key="5">
    <source>
        <dbReference type="Proteomes" id="UP000005143"/>
    </source>
</evidence>
<dbReference type="RefSeq" id="WP_007573267.1">
    <property type="nucleotide sequence ID" value="NZ_AGUD01000105.1"/>
</dbReference>
<dbReference type="GO" id="GO:0009236">
    <property type="term" value="P:cobalamin biosynthetic process"/>
    <property type="evidence" value="ECO:0007669"/>
    <property type="project" value="UniProtKB-UniPathway"/>
</dbReference>
<keyword evidence="5" id="KW-1185">Reference proteome</keyword>
<evidence type="ECO:0000256" key="1">
    <source>
        <dbReference type="ARBA" id="ARBA00004953"/>
    </source>
</evidence>
<dbReference type="AlphaFoldDB" id="H0E4F4"/>
<dbReference type="PANTHER" id="PTHR36925">
    <property type="entry name" value="COBALT-PRECORRIN-6A REDUCTASE"/>
    <property type="match status" value="1"/>
</dbReference>
<evidence type="ECO:0000313" key="4">
    <source>
        <dbReference type="EMBL" id="EHN11443.1"/>
    </source>
</evidence>
<dbReference type="Gene3D" id="3.40.50.2300">
    <property type="match status" value="1"/>
</dbReference>
<dbReference type="NCBIfam" id="NF005968">
    <property type="entry name" value="PRK08057.1-2"/>
    <property type="match status" value="1"/>
</dbReference>
<keyword evidence="2" id="KW-0169">Cobalamin biosynthesis</keyword>
<protein>
    <submittedName>
        <fullName evidence="4">Cobalt-precorrin-6x reductase</fullName>
        <ecNumber evidence="4">1.3.1.54</ecNumber>
    </submittedName>
</protein>
<comment type="caution">
    <text evidence="4">The sequence shown here is derived from an EMBL/GenBank/DDBJ whole genome shotgun (WGS) entry which is preliminary data.</text>
</comment>
<dbReference type="Pfam" id="PF02571">
    <property type="entry name" value="CbiJ"/>
    <property type="match status" value="1"/>
</dbReference>
<keyword evidence="3 4" id="KW-0560">Oxidoreductase</keyword>
<dbReference type="GO" id="GO:0016994">
    <property type="term" value="F:precorrin-6A reductase activity"/>
    <property type="evidence" value="ECO:0007669"/>
    <property type="project" value="UniProtKB-EC"/>
</dbReference>
<evidence type="ECO:0000256" key="3">
    <source>
        <dbReference type="ARBA" id="ARBA00023002"/>
    </source>
</evidence>
<dbReference type="OrthoDB" id="5183775at2"/>
<dbReference type="Proteomes" id="UP000005143">
    <property type="component" value="Unassembled WGS sequence"/>
</dbReference>
<proteinExistence type="predicted"/>
<dbReference type="PROSITE" id="PS51014">
    <property type="entry name" value="COBK_CBIJ"/>
    <property type="match status" value="1"/>
</dbReference>
<reference evidence="4 5" key="1">
    <citation type="journal article" date="2013" name="Biodegradation">
        <title>Quantitative proteomic analysis of ibuprofen-degrading Patulibacter sp. strain I11.</title>
        <authorList>
            <person name="Almeida B."/>
            <person name="Kjeldal H."/>
            <person name="Lolas I."/>
            <person name="Knudsen A.D."/>
            <person name="Carvalho G."/>
            <person name="Nielsen K.L."/>
            <person name="Barreto Crespo M.T."/>
            <person name="Stensballe A."/>
            <person name="Nielsen J.L."/>
        </authorList>
    </citation>
    <scope>NUCLEOTIDE SEQUENCE [LARGE SCALE GENOMIC DNA]</scope>
    <source>
        <strain evidence="4 5">I11</strain>
    </source>
</reference>
<dbReference type="EC" id="1.3.1.54" evidence="4"/>
<accession>H0E4F4</accession>
<organism evidence="4 5">
    <name type="scientific">Patulibacter medicamentivorans</name>
    <dbReference type="NCBI Taxonomy" id="1097667"/>
    <lineage>
        <taxon>Bacteria</taxon>
        <taxon>Bacillati</taxon>
        <taxon>Actinomycetota</taxon>
        <taxon>Thermoleophilia</taxon>
        <taxon>Solirubrobacterales</taxon>
        <taxon>Patulibacteraceae</taxon>
        <taxon>Patulibacter</taxon>
    </lineage>
</organism>
<dbReference type="EMBL" id="AGUD01000105">
    <property type="protein sequence ID" value="EHN11443.1"/>
    <property type="molecule type" value="Genomic_DNA"/>
</dbReference>
<name>H0E4F4_9ACTN</name>
<dbReference type="UniPathway" id="UPA00148"/>
<gene>
    <name evidence="4" type="ORF">PAI11_16850</name>
</gene>